<evidence type="ECO:0000313" key="1">
    <source>
        <dbReference type="EMBL" id="KAJ8013601.1"/>
    </source>
</evidence>
<dbReference type="Proteomes" id="UP001157502">
    <property type="component" value="Chromosome 3"/>
</dbReference>
<keyword evidence="2" id="KW-1185">Reference proteome</keyword>
<dbReference type="EMBL" id="CM055730">
    <property type="protein sequence ID" value="KAJ8013601.1"/>
    <property type="molecule type" value="Genomic_DNA"/>
</dbReference>
<sequence length="103" mass="11099">MIQGRCLRGSVYGWIWLAVPGLWKPHLGPPLAGGLGVLEQRNAPGITRVPLSSPLHGSAGRTPEEVVTGMKWRRGGNRDLKGLDAGGGCRRRDVCPYNRQDSG</sequence>
<evidence type="ECO:0000313" key="2">
    <source>
        <dbReference type="Proteomes" id="UP001157502"/>
    </source>
</evidence>
<proteinExistence type="predicted"/>
<reference evidence="1" key="1">
    <citation type="submission" date="2021-05" db="EMBL/GenBank/DDBJ databases">
        <authorList>
            <person name="Pan Q."/>
            <person name="Jouanno E."/>
            <person name="Zahm M."/>
            <person name="Klopp C."/>
            <person name="Cabau C."/>
            <person name="Louis A."/>
            <person name="Berthelot C."/>
            <person name="Parey E."/>
            <person name="Roest Crollius H."/>
            <person name="Montfort J."/>
            <person name="Robinson-Rechavi M."/>
            <person name="Bouchez O."/>
            <person name="Lampietro C."/>
            <person name="Lopez Roques C."/>
            <person name="Donnadieu C."/>
            <person name="Postlethwait J."/>
            <person name="Bobe J."/>
            <person name="Dillon D."/>
            <person name="Chandos A."/>
            <person name="von Hippel F."/>
            <person name="Guiguen Y."/>
        </authorList>
    </citation>
    <scope>NUCLEOTIDE SEQUENCE</scope>
    <source>
        <strain evidence="1">YG-Jan2019</strain>
    </source>
</reference>
<comment type="caution">
    <text evidence="1">The sequence shown here is derived from an EMBL/GenBank/DDBJ whole genome shotgun (WGS) entry which is preliminary data.</text>
</comment>
<gene>
    <name evidence="1" type="ORF">DPEC_G00031460</name>
</gene>
<protein>
    <submittedName>
        <fullName evidence="1">Uncharacterized protein</fullName>
    </submittedName>
</protein>
<accession>A0ACC2HC73</accession>
<organism evidence="1 2">
    <name type="scientific">Dallia pectoralis</name>
    <name type="common">Alaska blackfish</name>
    <dbReference type="NCBI Taxonomy" id="75939"/>
    <lineage>
        <taxon>Eukaryota</taxon>
        <taxon>Metazoa</taxon>
        <taxon>Chordata</taxon>
        <taxon>Craniata</taxon>
        <taxon>Vertebrata</taxon>
        <taxon>Euteleostomi</taxon>
        <taxon>Actinopterygii</taxon>
        <taxon>Neopterygii</taxon>
        <taxon>Teleostei</taxon>
        <taxon>Protacanthopterygii</taxon>
        <taxon>Esociformes</taxon>
        <taxon>Umbridae</taxon>
        <taxon>Dallia</taxon>
    </lineage>
</organism>
<name>A0ACC2HC73_DALPE</name>